<evidence type="ECO:0000256" key="2">
    <source>
        <dbReference type="SAM" id="Phobius"/>
    </source>
</evidence>
<protein>
    <recommendedName>
        <fullName evidence="5">DUF1622 domain-containing protein</fullName>
    </recommendedName>
</protein>
<dbReference type="EMBL" id="BAAAQG010000009">
    <property type="protein sequence ID" value="GAA1710942.1"/>
    <property type="molecule type" value="Genomic_DNA"/>
</dbReference>
<evidence type="ECO:0000256" key="1">
    <source>
        <dbReference type="SAM" id="MobiDB-lite"/>
    </source>
</evidence>
<organism evidence="3 4">
    <name type="scientific">Dietzia cercidiphylli</name>
    <dbReference type="NCBI Taxonomy" id="498199"/>
    <lineage>
        <taxon>Bacteria</taxon>
        <taxon>Bacillati</taxon>
        <taxon>Actinomycetota</taxon>
        <taxon>Actinomycetes</taxon>
        <taxon>Mycobacteriales</taxon>
        <taxon>Dietziaceae</taxon>
        <taxon>Dietzia</taxon>
    </lineage>
</organism>
<dbReference type="Pfam" id="PF07784">
    <property type="entry name" value="DUF1622"/>
    <property type="match status" value="1"/>
</dbReference>
<proteinExistence type="predicted"/>
<feature type="region of interest" description="Disordered" evidence="1">
    <location>
        <begin position="146"/>
        <end position="172"/>
    </location>
</feature>
<keyword evidence="2" id="KW-0472">Membrane</keyword>
<comment type="caution">
    <text evidence="3">The sequence shown here is derived from an EMBL/GenBank/DDBJ whole genome shotgun (WGS) entry which is preliminary data.</text>
</comment>
<sequence length="172" mass="18623">MLSHAPTLVDLSTIGSAEVPLAPAGRVYSSFMTFTEAVELVGKTMDAAGVAAIVVGALVAAMFALDPRRRHGPEGDVYTAFRRRLGRAILLGLELLVAADIIRTVAISPSYDSVGLLALVVLIRTFLSWSLELEISGRWPWQKRAGSRADRTRHDGDDQARADVHESERTTP</sequence>
<evidence type="ECO:0000313" key="4">
    <source>
        <dbReference type="Proteomes" id="UP001500383"/>
    </source>
</evidence>
<dbReference type="PANTHER" id="PTHR38468">
    <property type="entry name" value="SLL0939 PROTEIN"/>
    <property type="match status" value="1"/>
</dbReference>
<dbReference type="InterPro" id="IPR012427">
    <property type="entry name" value="DUF1622"/>
</dbReference>
<name>A0ABP4USU0_9ACTN</name>
<feature type="transmembrane region" description="Helical" evidence="2">
    <location>
        <begin position="47"/>
        <end position="65"/>
    </location>
</feature>
<feature type="transmembrane region" description="Helical" evidence="2">
    <location>
        <begin position="85"/>
        <end position="107"/>
    </location>
</feature>
<keyword evidence="2" id="KW-1133">Transmembrane helix</keyword>
<dbReference type="PANTHER" id="PTHR38468:SF1">
    <property type="entry name" value="SLL0939 PROTEIN"/>
    <property type="match status" value="1"/>
</dbReference>
<evidence type="ECO:0000313" key="3">
    <source>
        <dbReference type="EMBL" id="GAA1710942.1"/>
    </source>
</evidence>
<evidence type="ECO:0008006" key="5">
    <source>
        <dbReference type="Google" id="ProtNLM"/>
    </source>
</evidence>
<accession>A0ABP4USU0</accession>
<feature type="compositionally biased region" description="Basic and acidic residues" evidence="1">
    <location>
        <begin position="147"/>
        <end position="172"/>
    </location>
</feature>
<keyword evidence="4" id="KW-1185">Reference proteome</keyword>
<gene>
    <name evidence="3" type="ORF">GCM10009831_20660</name>
</gene>
<reference evidence="4" key="1">
    <citation type="journal article" date="2019" name="Int. J. Syst. Evol. Microbiol.">
        <title>The Global Catalogue of Microorganisms (GCM) 10K type strain sequencing project: providing services to taxonomists for standard genome sequencing and annotation.</title>
        <authorList>
            <consortium name="The Broad Institute Genomics Platform"/>
            <consortium name="The Broad Institute Genome Sequencing Center for Infectious Disease"/>
            <person name="Wu L."/>
            <person name="Ma J."/>
        </authorList>
    </citation>
    <scope>NUCLEOTIDE SEQUENCE [LARGE SCALE GENOMIC DNA]</scope>
    <source>
        <strain evidence="4">JCM 16002</strain>
    </source>
</reference>
<keyword evidence="2" id="KW-0812">Transmembrane</keyword>
<dbReference type="Proteomes" id="UP001500383">
    <property type="component" value="Unassembled WGS sequence"/>
</dbReference>